<keyword evidence="2" id="KW-0768">Sushi</keyword>
<dbReference type="EMBL" id="BT046127">
    <property type="protein sequence ID" value="ACI46515.1"/>
    <property type="molecule type" value="mRNA"/>
</dbReference>
<dbReference type="OrthoDB" id="6107927at2759"/>
<dbReference type="SUPFAM" id="SSF90188">
    <property type="entry name" value="Somatomedin B domain"/>
    <property type="match status" value="1"/>
</dbReference>
<evidence type="ECO:0000256" key="2">
    <source>
        <dbReference type="PROSITE-ProRule" id="PRU00302"/>
    </source>
</evidence>
<evidence type="ECO:0000256" key="3">
    <source>
        <dbReference type="SAM" id="Phobius"/>
    </source>
</evidence>
<dbReference type="PROSITE" id="PS50060">
    <property type="entry name" value="MAM_2"/>
    <property type="match status" value="1"/>
</dbReference>
<feature type="domain" description="SMB" evidence="6">
    <location>
        <begin position="365"/>
        <end position="417"/>
    </location>
</feature>
<feature type="domain" description="MAM" evidence="4">
    <location>
        <begin position="161"/>
        <end position="339"/>
    </location>
</feature>
<evidence type="ECO:0000256" key="1">
    <source>
        <dbReference type="ARBA" id="ARBA00023157"/>
    </source>
</evidence>
<dbReference type="InterPro" id="IPR000436">
    <property type="entry name" value="Sushi_SCR_CCP_dom"/>
</dbReference>
<dbReference type="HOGENOM" id="CLU_439600_0_0_1"/>
<feature type="domain" description="Sushi" evidence="5">
    <location>
        <begin position="102"/>
        <end position="154"/>
    </location>
</feature>
<dbReference type="ExpressionAtlas" id="B5X508">
    <property type="expression patterns" value="baseline and differential"/>
</dbReference>
<dbReference type="Pfam" id="PF01033">
    <property type="entry name" value="Somatomedin_B"/>
    <property type="match status" value="1"/>
</dbReference>
<dbReference type="CDD" id="cd00033">
    <property type="entry name" value="CCP"/>
    <property type="match status" value="1"/>
</dbReference>
<dbReference type="GO" id="GO:0016020">
    <property type="term" value="C:membrane"/>
    <property type="evidence" value="ECO:0007669"/>
    <property type="project" value="InterPro"/>
</dbReference>
<dbReference type="PANTHER" id="PTHR23282">
    <property type="entry name" value="APICAL ENDOSOMAL GLYCOPROTEIN PRECURSOR"/>
    <property type="match status" value="1"/>
</dbReference>
<dbReference type="InterPro" id="IPR036024">
    <property type="entry name" value="Somatomedin_B-like_dom_sf"/>
</dbReference>
<feature type="disulfide bond" evidence="2">
    <location>
        <begin position="72"/>
        <end position="99"/>
    </location>
</feature>
<feature type="non-terminal residue" evidence="7">
    <location>
        <position position="1"/>
    </location>
</feature>
<feature type="transmembrane region" description="Helical" evidence="3">
    <location>
        <begin position="538"/>
        <end position="557"/>
    </location>
</feature>
<dbReference type="InterPro" id="IPR000998">
    <property type="entry name" value="MAM_dom"/>
</dbReference>
<protein>
    <submittedName>
        <fullName evidence="7">FI01814p</fullName>
    </submittedName>
</protein>
<organism evidence="7">
    <name type="scientific">Drosophila melanogaster</name>
    <name type="common">Fruit fly</name>
    <dbReference type="NCBI Taxonomy" id="7227"/>
    <lineage>
        <taxon>Eukaryota</taxon>
        <taxon>Metazoa</taxon>
        <taxon>Ecdysozoa</taxon>
        <taxon>Arthropoda</taxon>
        <taxon>Hexapoda</taxon>
        <taxon>Insecta</taxon>
        <taxon>Pterygota</taxon>
        <taxon>Neoptera</taxon>
        <taxon>Endopterygota</taxon>
        <taxon>Diptera</taxon>
        <taxon>Brachycera</taxon>
        <taxon>Muscomorpha</taxon>
        <taxon>Ephydroidea</taxon>
        <taxon>Drosophilidae</taxon>
        <taxon>Drosophila</taxon>
        <taxon>Sophophora</taxon>
    </lineage>
</organism>
<gene>
    <name evidence="7" type="primary">Sr-CII-RA</name>
</gene>
<name>B5X508_DROME</name>
<dbReference type="Pfam" id="PF00629">
    <property type="entry name" value="MAM"/>
    <property type="match status" value="1"/>
</dbReference>
<dbReference type="Gene3D" id="2.60.120.200">
    <property type="match status" value="1"/>
</dbReference>
<keyword evidence="3" id="KW-1133">Transmembrane helix</keyword>
<evidence type="ECO:0000259" key="4">
    <source>
        <dbReference type="PROSITE" id="PS50060"/>
    </source>
</evidence>
<evidence type="ECO:0000259" key="6">
    <source>
        <dbReference type="PROSITE" id="PS50958"/>
    </source>
</evidence>
<dbReference type="SMART" id="SM00137">
    <property type="entry name" value="MAM"/>
    <property type="match status" value="1"/>
</dbReference>
<evidence type="ECO:0000313" key="7">
    <source>
        <dbReference type="EMBL" id="ACI46515.1"/>
    </source>
</evidence>
<evidence type="ECO:0000259" key="5">
    <source>
        <dbReference type="PROSITE" id="PS50923"/>
    </source>
</evidence>
<dbReference type="PROSITE" id="PS00524">
    <property type="entry name" value="SMB_1"/>
    <property type="match status" value="1"/>
</dbReference>
<dbReference type="VEuPathDB" id="VectorBase:FBgn0020377"/>
<dbReference type="CDD" id="cd06263">
    <property type="entry name" value="MAM"/>
    <property type="match status" value="1"/>
</dbReference>
<sequence>VEHQVAVTVLSNLLNIHTELKKKKIGAMQFFLALTLILAYSLDTANGSCEGSLDLENGRFFTRSNNLVIFQCNRGFVLQGNSIHTCDRDGRLREKKPFCARKGCDKPEDPTNGYVLDNPVKAEIVCLDGFVLYGSRTAFCDGEKWSTQLGACRRSNHTMDHSCDFESEDQCGWSAEETIWLPWKRISAVTDFHHPRTGPRYDHTFGNTSGGHYMRMETQIEAYGSYHFVSPVYPRSLCLNVACCFRFHYFMFGAGVDRLVLSVKPASLQIDDMWNSFRSNSSKFEITGSQGTHWLENTITIDKMHEDFQVVFTATDARSQFGDIAIDDVKLMTGSECGVDGYSTTTTTESASSAMSSSEEPLVFDMMSCTFRCGSISPGSPLFSDEGIVMSCGCDDSCILNNNCCPNYFEKCVKELDIGSNVFLNSANTTTTSISRNTTTEKVFSISLEASRSFTTPRTSTNSTTFPRTQISTKKLLNTHETLTETSTIPTRNKKLSQPSIFSSQHITVTTTTDRSRKDYHEDIAGQLDMNTNIPHPALIVMYLLIGVILVIVVANLKQLCKILSKNSSRDNEKVVSFKKAFEGLRKPRRLSQNCNGMDQHLCSAFDEDLDYFEDMDMNIRMVTDL</sequence>
<dbReference type="SUPFAM" id="SSF49899">
    <property type="entry name" value="Concanavalin A-like lectins/glucanases"/>
    <property type="match status" value="1"/>
</dbReference>
<keyword evidence="3" id="KW-0472">Membrane</keyword>
<proteinExistence type="evidence at transcript level"/>
<dbReference type="SMART" id="SM00201">
    <property type="entry name" value="SO"/>
    <property type="match status" value="1"/>
</dbReference>
<dbReference type="Pfam" id="PF00084">
    <property type="entry name" value="Sushi"/>
    <property type="match status" value="1"/>
</dbReference>
<dbReference type="InterPro" id="IPR035976">
    <property type="entry name" value="Sushi/SCR/CCP_sf"/>
</dbReference>
<dbReference type="Bgee" id="FBgn0020377">
    <property type="expression patterns" value="Expressed in cleaving embryo and 6 other cell types or tissues"/>
</dbReference>
<dbReference type="InterPro" id="IPR001212">
    <property type="entry name" value="Somatomedin_B_dom"/>
</dbReference>
<dbReference type="AlphaFoldDB" id="B5X508"/>
<feature type="domain" description="Sushi" evidence="5">
    <location>
        <begin position="47"/>
        <end position="101"/>
    </location>
</feature>
<dbReference type="Gene3D" id="4.10.410.20">
    <property type="match status" value="1"/>
</dbReference>
<dbReference type="PANTHER" id="PTHR23282:SF146">
    <property type="entry name" value="RT07201P-RELATED"/>
    <property type="match status" value="1"/>
</dbReference>
<comment type="caution">
    <text evidence="2">Lacks conserved residue(s) required for the propagation of feature annotation.</text>
</comment>
<dbReference type="Gene3D" id="2.10.70.10">
    <property type="entry name" value="Complement Module, domain 1"/>
    <property type="match status" value="2"/>
</dbReference>
<accession>B5X508</accession>
<dbReference type="InterPro" id="IPR051560">
    <property type="entry name" value="MAM_domain-containing"/>
</dbReference>
<dbReference type="SUPFAM" id="SSF57535">
    <property type="entry name" value="Complement control module/SCR domain"/>
    <property type="match status" value="2"/>
</dbReference>
<dbReference type="SMART" id="SM00032">
    <property type="entry name" value="CCP"/>
    <property type="match status" value="2"/>
</dbReference>
<dbReference type="PROSITE" id="PS50923">
    <property type="entry name" value="SUSHI"/>
    <property type="match status" value="2"/>
</dbReference>
<keyword evidence="3" id="KW-0812">Transmembrane</keyword>
<reference evidence="7" key="1">
    <citation type="submission" date="2008-11" db="EMBL/GenBank/DDBJ databases">
        <authorList>
            <person name="Carlson J."/>
            <person name="Booth B."/>
            <person name="Frise E."/>
            <person name="Park S."/>
            <person name="Wan K."/>
            <person name="Yu C."/>
            <person name="Celniker S."/>
        </authorList>
    </citation>
    <scope>NUCLEOTIDE SEQUENCE</scope>
</reference>
<dbReference type="InterPro" id="IPR013320">
    <property type="entry name" value="ConA-like_dom_sf"/>
</dbReference>
<dbReference type="PROSITE" id="PS50958">
    <property type="entry name" value="SMB_2"/>
    <property type="match status" value="1"/>
</dbReference>
<keyword evidence="1 2" id="KW-1015">Disulfide bond</keyword>